<evidence type="ECO:0000256" key="1">
    <source>
        <dbReference type="SAM" id="Phobius"/>
    </source>
</evidence>
<name>A0A4R6N7Y7_9BURK</name>
<keyword evidence="1" id="KW-0812">Transmembrane</keyword>
<feature type="transmembrane region" description="Helical" evidence="1">
    <location>
        <begin position="12"/>
        <end position="36"/>
    </location>
</feature>
<dbReference type="InterPro" id="IPR032816">
    <property type="entry name" value="VTT_dom"/>
</dbReference>
<comment type="caution">
    <text evidence="3">The sequence shown here is derived from an EMBL/GenBank/DDBJ whole genome shotgun (WGS) entry which is preliminary data.</text>
</comment>
<dbReference type="InterPro" id="IPR051311">
    <property type="entry name" value="DedA_domain"/>
</dbReference>
<dbReference type="Proteomes" id="UP000295357">
    <property type="component" value="Unassembled WGS sequence"/>
</dbReference>
<dbReference type="PANTHER" id="PTHR42709">
    <property type="entry name" value="ALKALINE PHOSPHATASE LIKE PROTEIN"/>
    <property type="match status" value="1"/>
</dbReference>
<proteinExistence type="predicted"/>
<dbReference type="EMBL" id="SNXE01000003">
    <property type="protein sequence ID" value="TDP11322.1"/>
    <property type="molecule type" value="Genomic_DNA"/>
</dbReference>
<accession>A0A4R6N7Y7</accession>
<keyword evidence="1" id="KW-1133">Transmembrane helix</keyword>
<organism evidence="3 4">
    <name type="scientific">Roseateles asaccharophilus</name>
    <dbReference type="NCBI Taxonomy" id="582607"/>
    <lineage>
        <taxon>Bacteria</taxon>
        <taxon>Pseudomonadati</taxon>
        <taxon>Pseudomonadota</taxon>
        <taxon>Betaproteobacteria</taxon>
        <taxon>Burkholderiales</taxon>
        <taxon>Sphaerotilaceae</taxon>
        <taxon>Roseateles</taxon>
    </lineage>
</organism>
<dbReference type="AlphaFoldDB" id="A0A4R6N7Y7"/>
<feature type="transmembrane region" description="Helical" evidence="1">
    <location>
        <begin position="137"/>
        <end position="159"/>
    </location>
</feature>
<feature type="transmembrane region" description="Helical" evidence="1">
    <location>
        <begin position="56"/>
        <end position="77"/>
    </location>
</feature>
<keyword evidence="4" id="KW-1185">Reference proteome</keyword>
<evidence type="ECO:0000313" key="4">
    <source>
        <dbReference type="Proteomes" id="UP000295357"/>
    </source>
</evidence>
<evidence type="ECO:0000313" key="3">
    <source>
        <dbReference type="EMBL" id="TDP11322.1"/>
    </source>
</evidence>
<reference evidence="3 4" key="1">
    <citation type="submission" date="2019-03" db="EMBL/GenBank/DDBJ databases">
        <title>Genomic Encyclopedia of Type Strains, Phase IV (KMG-IV): sequencing the most valuable type-strain genomes for metagenomic binning, comparative biology and taxonomic classification.</title>
        <authorList>
            <person name="Goeker M."/>
        </authorList>
    </citation>
    <scope>NUCLEOTIDE SEQUENCE [LARGE SCALE GENOMIC DNA]</scope>
    <source>
        <strain evidence="3 4">DSM 25082</strain>
    </source>
</reference>
<dbReference type="OrthoDB" id="5419086at2"/>
<evidence type="ECO:0000259" key="2">
    <source>
        <dbReference type="Pfam" id="PF09335"/>
    </source>
</evidence>
<dbReference type="RefSeq" id="WP_133603222.1">
    <property type="nucleotide sequence ID" value="NZ_JAUFPJ010000006.1"/>
</dbReference>
<gene>
    <name evidence="3" type="ORF">DFR39_103248</name>
</gene>
<dbReference type="Pfam" id="PF09335">
    <property type="entry name" value="VTT_dom"/>
    <property type="match status" value="1"/>
</dbReference>
<dbReference type="PANTHER" id="PTHR42709:SF4">
    <property type="entry name" value="INNER MEMBRANE PROTEIN YQAA"/>
    <property type="match status" value="1"/>
</dbReference>
<feature type="domain" description="VTT" evidence="2">
    <location>
        <begin position="56"/>
        <end position="149"/>
    </location>
</feature>
<keyword evidence="1" id="KW-0472">Membrane</keyword>
<protein>
    <submittedName>
        <fullName evidence="3">Membrane protein YqaA with SNARE-associated domain</fullName>
    </submittedName>
</protein>
<sequence>MEVWLQEHINALLAWLALPELGLPAVFIVALVSATLLPMGSEPAVFGLVKLNPELFWPAVLVATVGNTMGGAISWWMGYGAERLYERAAQRPPRERRALQWLQRFGAKACLLSWLPVVGDPLCALAGWLRLPFWPCVFFMALGKFARYLSMTAALLWVFPNP</sequence>